<dbReference type="GO" id="GO:0017111">
    <property type="term" value="F:ribonucleoside triphosphate phosphatase activity"/>
    <property type="evidence" value="ECO:0007669"/>
    <property type="project" value="InterPro"/>
</dbReference>
<dbReference type="Proteomes" id="UP000447545">
    <property type="component" value="Unassembled WGS sequence"/>
</dbReference>
<evidence type="ECO:0000313" key="2">
    <source>
        <dbReference type="Proteomes" id="UP000447545"/>
    </source>
</evidence>
<dbReference type="InterPro" id="IPR004948">
    <property type="entry name" value="Nuc-triphosphatase_THEP1"/>
</dbReference>
<gene>
    <name evidence="1" type="ORF">F1003_05825</name>
</gene>
<dbReference type="Gene3D" id="3.40.50.300">
    <property type="entry name" value="P-loop containing nucleotide triphosphate hydrolases"/>
    <property type="match status" value="1"/>
</dbReference>
<dbReference type="InterPro" id="IPR027417">
    <property type="entry name" value="P-loop_NTPase"/>
</dbReference>
<name>A0A7K1GEY4_9FLAO</name>
<protein>
    <recommendedName>
        <fullName evidence="3">Nucleoside-triphosphatase THEP1</fullName>
    </recommendedName>
</protein>
<organism evidence="1 2">
    <name type="scientific">Winogradskyella ouciana</name>
    <dbReference type="NCBI Taxonomy" id="2608631"/>
    <lineage>
        <taxon>Bacteria</taxon>
        <taxon>Pseudomonadati</taxon>
        <taxon>Bacteroidota</taxon>
        <taxon>Flavobacteriia</taxon>
        <taxon>Flavobacteriales</taxon>
        <taxon>Flavobacteriaceae</taxon>
        <taxon>Winogradskyella</taxon>
    </lineage>
</organism>
<dbReference type="RefSeq" id="WP_155088272.1">
    <property type="nucleotide sequence ID" value="NZ_WJYA01000004.1"/>
</dbReference>
<comment type="caution">
    <text evidence="1">The sequence shown here is derived from an EMBL/GenBank/DDBJ whole genome shotgun (WGS) entry which is preliminary data.</text>
</comment>
<proteinExistence type="predicted"/>
<dbReference type="Pfam" id="PF03266">
    <property type="entry name" value="NTPase_1"/>
    <property type="match status" value="1"/>
</dbReference>
<reference evidence="1 2" key="1">
    <citation type="submission" date="2019-11" db="EMBL/GenBank/DDBJ databases">
        <title>Winogradskyella ouciana sp. nov., isolated from the hadal seawater of the Mariana Trench.</title>
        <authorList>
            <person name="Liu R."/>
        </authorList>
    </citation>
    <scope>NUCLEOTIDE SEQUENCE [LARGE SCALE GENOMIC DNA]</scope>
    <source>
        <strain evidence="1 2">ZXX205</strain>
    </source>
</reference>
<evidence type="ECO:0000313" key="1">
    <source>
        <dbReference type="EMBL" id="MTE26449.1"/>
    </source>
</evidence>
<evidence type="ECO:0008006" key="3">
    <source>
        <dbReference type="Google" id="ProtNLM"/>
    </source>
</evidence>
<accession>A0A7K1GEY4</accession>
<dbReference type="EMBL" id="WJYA01000004">
    <property type="protein sequence ID" value="MTE26449.1"/>
    <property type="molecule type" value="Genomic_DNA"/>
</dbReference>
<dbReference type="AlphaFoldDB" id="A0A7K1GEY4"/>
<sequence length="163" mass="18892">MIYILTGDIRTGKTTALLNWIEGRADVDGVLCPDSENGKRYFLNIKTKEEYFLGTNLDTEENKIISIGAFQFLKSSFQKANNYLLEANEKRVSKYLIIDELGKLELKYNGLHDSAKVLIPKYEKNKDHYLILVVRESLFDDILEHYNISEYSVLKKDGLRLFD</sequence>
<keyword evidence="2" id="KW-1185">Reference proteome</keyword>